<evidence type="ECO:0000259" key="5">
    <source>
        <dbReference type="PROSITE" id="PS51900"/>
    </source>
</evidence>
<keyword evidence="3" id="KW-0233">DNA recombination</keyword>
<dbReference type="Pfam" id="PF00589">
    <property type="entry name" value="Phage_integrase"/>
    <property type="match status" value="1"/>
</dbReference>
<evidence type="ECO:0000313" key="6">
    <source>
        <dbReference type="EMBL" id="SVA46946.1"/>
    </source>
</evidence>
<feature type="non-terminal residue" evidence="6">
    <location>
        <position position="1"/>
    </location>
</feature>
<evidence type="ECO:0000259" key="4">
    <source>
        <dbReference type="PROSITE" id="PS51898"/>
    </source>
</evidence>
<dbReference type="InterPro" id="IPR011010">
    <property type="entry name" value="DNA_brk_join_enz"/>
</dbReference>
<dbReference type="PANTHER" id="PTHR30349:SF41">
    <property type="entry name" value="INTEGRASE_RECOMBINASE PROTEIN MJ0367-RELATED"/>
    <property type="match status" value="1"/>
</dbReference>
<feature type="domain" description="Core-binding (CB)" evidence="5">
    <location>
        <begin position="5"/>
        <end position="91"/>
    </location>
</feature>
<organism evidence="6">
    <name type="scientific">marine metagenome</name>
    <dbReference type="NCBI Taxonomy" id="408172"/>
    <lineage>
        <taxon>unclassified sequences</taxon>
        <taxon>metagenomes</taxon>
        <taxon>ecological metagenomes</taxon>
    </lineage>
</organism>
<dbReference type="InterPro" id="IPR013762">
    <property type="entry name" value="Integrase-like_cat_sf"/>
</dbReference>
<evidence type="ECO:0000256" key="1">
    <source>
        <dbReference type="ARBA" id="ARBA00022908"/>
    </source>
</evidence>
<dbReference type="EMBL" id="UINC01010563">
    <property type="protein sequence ID" value="SVA46946.1"/>
    <property type="molecule type" value="Genomic_DNA"/>
</dbReference>
<dbReference type="InterPro" id="IPR044068">
    <property type="entry name" value="CB"/>
</dbReference>
<proteinExistence type="predicted"/>
<evidence type="ECO:0000256" key="3">
    <source>
        <dbReference type="ARBA" id="ARBA00023172"/>
    </source>
</evidence>
<name>A0A381W316_9ZZZZ</name>
<dbReference type="InterPro" id="IPR004107">
    <property type="entry name" value="Integrase_SAM-like_N"/>
</dbReference>
<dbReference type="Gene3D" id="1.10.150.130">
    <property type="match status" value="1"/>
</dbReference>
<keyword evidence="1" id="KW-0229">DNA integration</keyword>
<dbReference type="Pfam" id="PF13495">
    <property type="entry name" value="Phage_int_SAM_4"/>
    <property type="match status" value="1"/>
</dbReference>
<dbReference type="AlphaFoldDB" id="A0A381W316"/>
<evidence type="ECO:0000256" key="2">
    <source>
        <dbReference type="ARBA" id="ARBA00023125"/>
    </source>
</evidence>
<dbReference type="PANTHER" id="PTHR30349">
    <property type="entry name" value="PHAGE INTEGRASE-RELATED"/>
    <property type="match status" value="1"/>
</dbReference>
<keyword evidence="2" id="KW-0238">DNA-binding</keyword>
<feature type="domain" description="Tyr recombinase" evidence="4">
    <location>
        <begin position="108"/>
        <end position="271"/>
    </location>
</feature>
<dbReference type="GO" id="GO:0006310">
    <property type="term" value="P:DNA recombination"/>
    <property type="evidence" value="ECO:0007669"/>
    <property type="project" value="UniProtKB-KW"/>
</dbReference>
<dbReference type="InterPro" id="IPR002104">
    <property type="entry name" value="Integrase_catalytic"/>
</dbReference>
<dbReference type="InterPro" id="IPR050090">
    <property type="entry name" value="Tyrosine_recombinase_XerCD"/>
</dbReference>
<dbReference type="GO" id="GO:0003677">
    <property type="term" value="F:DNA binding"/>
    <property type="evidence" value="ECO:0007669"/>
    <property type="project" value="UniProtKB-KW"/>
</dbReference>
<sequence>VNTAIITIPSLIHFLNMMRNHMKLCGYSSGTVKAYLGQTQAFIRFNRPVNLQNITEQDIQNHLNHLVESGFSRSTIDQATKAMEIFYYELFGRQLNLSGFKRPRKERPAPIVLTPNEVYQIACHTKTIRNRLMIELAYSAGLRVSELVEVKVEHLNLDRLMLHVPGLDGKKRTTFFSKHLKDSLGRQVGAKNTSQYLFPSDRGGALTTRAVAKFFKKSLIASGLKKLATPHSLRQSFVNSRFNQEADPVALQNTLDRRAAFSPSPDSKKAA</sequence>
<evidence type="ECO:0008006" key="7">
    <source>
        <dbReference type="Google" id="ProtNLM"/>
    </source>
</evidence>
<dbReference type="PROSITE" id="PS51898">
    <property type="entry name" value="TYR_RECOMBINASE"/>
    <property type="match status" value="1"/>
</dbReference>
<dbReference type="GO" id="GO:0015074">
    <property type="term" value="P:DNA integration"/>
    <property type="evidence" value="ECO:0007669"/>
    <property type="project" value="UniProtKB-KW"/>
</dbReference>
<reference evidence="6" key="1">
    <citation type="submission" date="2018-05" db="EMBL/GenBank/DDBJ databases">
        <authorList>
            <person name="Lanie J.A."/>
            <person name="Ng W.-L."/>
            <person name="Kazmierczak K.M."/>
            <person name="Andrzejewski T.M."/>
            <person name="Davidsen T.M."/>
            <person name="Wayne K.J."/>
            <person name="Tettelin H."/>
            <person name="Glass J.I."/>
            <person name="Rusch D."/>
            <person name="Podicherti R."/>
            <person name="Tsui H.-C.T."/>
            <person name="Winkler M.E."/>
        </authorList>
    </citation>
    <scope>NUCLEOTIDE SEQUENCE</scope>
</reference>
<protein>
    <recommendedName>
        <fullName evidence="7">Tyr recombinase domain-containing protein</fullName>
    </recommendedName>
</protein>
<dbReference type="SUPFAM" id="SSF56349">
    <property type="entry name" value="DNA breaking-rejoining enzymes"/>
    <property type="match status" value="1"/>
</dbReference>
<dbReference type="PROSITE" id="PS51900">
    <property type="entry name" value="CB"/>
    <property type="match status" value="1"/>
</dbReference>
<accession>A0A381W316</accession>
<dbReference type="InterPro" id="IPR010998">
    <property type="entry name" value="Integrase_recombinase_N"/>
</dbReference>
<dbReference type="Gene3D" id="1.10.443.10">
    <property type="entry name" value="Intergrase catalytic core"/>
    <property type="match status" value="1"/>
</dbReference>
<gene>
    <name evidence="6" type="ORF">METZ01_LOCUS99800</name>
</gene>